<keyword evidence="2" id="KW-1185">Reference proteome</keyword>
<accession>A0ACC0AW36</accession>
<organism evidence="1 2">
    <name type="scientific">Catharanthus roseus</name>
    <name type="common">Madagascar periwinkle</name>
    <name type="synonym">Vinca rosea</name>
    <dbReference type="NCBI Taxonomy" id="4058"/>
    <lineage>
        <taxon>Eukaryota</taxon>
        <taxon>Viridiplantae</taxon>
        <taxon>Streptophyta</taxon>
        <taxon>Embryophyta</taxon>
        <taxon>Tracheophyta</taxon>
        <taxon>Spermatophyta</taxon>
        <taxon>Magnoliopsida</taxon>
        <taxon>eudicotyledons</taxon>
        <taxon>Gunneridae</taxon>
        <taxon>Pentapetalae</taxon>
        <taxon>asterids</taxon>
        <taxon>lamiids</taxon>
        <taxon>Gentianales</taxon>
        <taxon>Apocynaceae</taxon>
        <taxon>Rauvolfioideae</taxon>
        <taxon>Vinceae</taxon>
        <taxon>Catharanthinae</taxon>
        <taxon>Catharanthus</taxon>
    </lineage>
</organism>
<dbReference type="Proteomes" id="UP001060085">
    <property type="component" value="Linkage Group LG05"/>
</dbReference>
<dbReference type="EMBL" id="CM044705">
    <property type="protein sequence ID" value="KAI5664976.1"/>
    <property type="molecule type" value="Genomic_DNA"/>
</dbReference>
<reference evidence="2" key="1">
    <citation type="journal article" date="2023" name="Nat. Plants">
        <title>Single-cell RNA sequencing provides a high-resolution roadmap for understanding the multicellular compartmentation of specialized metabolism.</title>
        <authorList>
            <person name="Sun S."/>
            <person name="Shen X."/>
            <person name="Li Y."/>
            <person name="Li Y."/>
            <person name="Wang S."/>
            <person name="Li R."/>
            <person name="Zhang H."/>
            <person name="Shen G."/>
            <person name="Guo B."/>
            <person name="Wei J."/>
            <person name="Xu J."/>
            <person name="St-Pierre B."/>
            <person name="Chen S."/>
            <person name="Sun C."/>
        </authorList>
    </citation>
    <scope>NUCLEOTIDE SEQUENCE [LARGE SCALE GENOMIC DNA]</scope>
</reference>
<comment type="caution">
    <text evidence="1">The sequence shown here is derived from an EMBL/GenBank/DDBJ whole genome shotgun (WGS) entry which is preliminary data.</text>
</comment>
<protein>
    <submittedName>
        <fullName evidence="1">Uncharacterized protein</fullName>
    </submittedName>
</protein>
<sequence length="151" mass="17172">MEKSKNQKRKSQILLKKLFQPVSFLSKCKSEKQQSKKRVVPEGCFSVYVGAELQKFVIKTECANHPLFKILLEDAELEYGFDCDGPIKLPCDVDLFFKILAEIESTGKEEEDDDYGMSYSCSPFSTPTRRLGNGASYGLLNQSRSLKLNHF</sequence>
<name>A0ACC0AW36_CATRO</name>
<evidence type="ECO:0000313" key="1">
    <source>
        <dbReference type="EMBL" id="KAI5664976.1"/>
    </source>
</evidence>
<gene>
    <name evidence="1" type="ORF">M9H77_24299</name>
</gene>
<evidence type="ECO:0000313" key="2">
    <source>
        <dbReference type="Proteomes" id="UP001060085"/>
    </source>
</evidence>
<proteinExistence type="predicted"/>